<accession>A0ABD0YQQ4</accession>
<gene>
    <name evidence="1" type="ORF">AAG570_003905</name>
</gene>
<protein>
    <submittedName>
        <fullName evidence="1">Uncharacterized protein</fullName>
    </submittedName>
</protein>
<sequence>MASKRRNMFHKNKTQETTENGRVFPKYTLFVSVQVDSLCLKFFPCRGSVTQGETQQAAGGMCVTSLWCCDTPARYRHILPEGESNGKRPDPTVRQPLRDGGGRKLYWAPRVDWFEGACGAILFLRVIVAVDGTGISKRVPFRVGEEYERELWG</sequence>
<dbReference type="EMBL" id="JBFDAA010000015">
    <property type="protein sequence ID" value="KAL1117590.1"/>
    <property type="molecule type" value="Genomic_DNA"/>
</dbReference>
<evidence type="ECO:0000313" key="2">
    <source>
        <dbReference type="Proteomes" id="UP001558652"/>
    </source>
</evidence>
<reference evidence="1 2" key="1">
    <citation type="submission" date="2024-07" db="EMBL/GenBank/DDBJ databases">
        <title>Chromosome-level genome assembly of the water stick insect Ranatra chinensis (Heteroptera: Nepidae).</title>
        <authorList>
            <person name="Liu X."/>
        </authorList>
    </citation>
    <scope>NUCLEOTIDE SEQUENCE [LARGE SCALE GENOMIC DNA]</scope>
    <source>
        <strain evidence="1">Cailab_2021Rc</strain>
        <tissue evidence="1">Muscle</tissue>
    </source>
</reference>
<comment type="caution">
    <text evidence="1">The sequence shown here is derived from an EMBL/GenBank/DDBJ whole genome shotgun (WGS) entry which is preliminary data.</text>
</comment>
<organism evidence="1 2">
    <name type="scientific">Ranatra chinensis</name>
    <dbReference type="NCBI Taxonomy" id="642074"/>
    <lineage>
        <taxon>Eukaryota</taxon>
        <taxon>Metazoa</taxon>
        <taxon>Ecdysozoa</taxon>
        <taxon>Arthropoda</taxon>
        <taxon>Hexapoda</taxon>
        <taxon>Insecta</taxon>
        <taxon>Pterygota</taxon>
        <taxon>Neoptera</taxon>
        <taxon>Paraneoptera</taxon>
        <taxon>Hemiptera</taxon>
        <taxon>Heteroptera</taxon>
        <taxon>Panheteroptera</taxon>
        <taxon>Nepomorpha</taxon>
        <taxon>Nepidae</taxon>
        <taxon>Ranatrinae</taxon>
        <taxon>Ranatra</taxon>
    </lineage>
</organism>
<evidence type="ECO:0000313" key="1">
    <source>
        <dbReference type="EMBL" id="KAL1117590.1"/>
    </source>
</evidence>
<proteinExistence type="predicted"/>
<dbReference type="Proteomes" id="UP001558652">
    <property type="component" value="Unassembled WGS sequence"/>
</dbReference>
<dbReference type="AlphaFoldDB" id="A0ABD0YQQ4"/>
<name>A0ABD0YQQ4_9HEMI</name>
<keyword evidence="2" id="KW-1185">Reference proteome</keyword>